<dbReference type="KEGG" id="rcu:8258161"/>
<dbReference type="Gene3D" id="3.30.40.10">
    <property type="entry name" value="Zinc/RING finger domain, C3HC4 (zinc finger)"/>
    <property type="match status" value="1"/>
</dbReference>
<dbReference type="Pfam" id="PF13639">
    <property type="entry name" value="zf-RING_2"/>
    <property type="match status" value="1"/>
</dbReference>
<dbReference type="SUPFAM" id="SSF161219">
    <property type="entry name" value="CHY zinc finger-like"/>
    <property type="match status" value="1"/>
</dbReference>
<evidence type="ECO:0000256" key="1">
    <source>
        <dbReference type="ARBA" id="ARBA00022598"/>
    </source>
</evidence>
<dbReference type="STRING" id="3988.B9R926"/>
<dbReference type="CDD" id="cd16464">
    <property type="entry name" value="RING-H2_Pirh2-like"/>
    <property type="match status" value="1"/>
</dbReference>
<dbReference type="Gene3D" id="1.20.120.520">
    <property type="entry name" value="nmb1532 protein domain like"/>
    <property type="match status" value="2"/>
</dbReference>
<evidence type="ECO:0000256" key="3">
    <source>
        <dbReference type="ARBA" id="ARBA00022771"/>
    </source>
</evidence>
<dbReference type="InterPro" id="IPR017921">
    <property type="entry name" value="Znf_CTCHY"/>
</dbReference>
<dbReference type="GO" id="GO:0016567">
    <property type="term" value="P:protein ubiquitination"/>
    <property type="evidence" value="ECO:0000318"/>
    <property type="project" value="GO_Central"/>
</dbReference>
<dbReference type="InterPro" id="IPR039512">
    <property type="entry name" value="RCHY1_zinc-ribbon"/>
</dbReference>
<dbReference type="PANTHER" id="PTHR21319:SF39">
    <property type="entry name" value="ZINC FINGER PROTEIN"/>
    <property type="match status" value="1"/>
</dbReference>
<feature type="domain" description="CHY-type" evidence="8">
    <location>
        <begin position="1026"/>
        <end position="1095"/>
    </location>
</feature>
<dbReference type="CDD" id="cd12108">
    <property type="entry name" value="Hr-like"/>
    <property type="match status" value="2"/>
</dbReference>
<dbReference type="InterPro" id="IPR001841">
    <property type="entry name" value="Znf_RING"/>
</dbReference>
<dbReference type="SUPFAM" id="SSF48371">
    <property type="entry name" value="ARM repeat"/>
    <property type="match status" value="1"/>
</dbReference>
<dbReference type="Proteomes" id="UP000008311">
    <property type="component" value="Unassembled WGS sequence"/>
</dbReference>
<keyword evidence="3 5" id="KW-0863">Zinc-finger</keyword>
<dbReference type="InterPro" id="IPR013083">
    <property type="entry name" value="Znf_RING/FYVE/PHD"/>
</dbReference>
<evidence type="ECO:0000313" key="11">
    <source>
        <dbReference type="Proteomes" id="UP000008311"/>
    </source>
</evidence>
<reference evidence="11" key="1">
    <citation type="journal article" date="2010" name="Nat. Biotechnol.">
        <title>Draft genome sequence of the oilseed species Ricinus communis.</title>
        <authorList>
            <person name="Chan A.P."/>
            <person name="Crabtree J."/>
            <person name="Zhao Q."/>
            <person name="Lorenzi H."/>
            <person name="Orvis J."/>
            <person name="Puiu D."/>
            <person name="Melake-Berhan A."/>
            <person name="Jones K.M."/>
            <person name="Redman J."/>
            <person name="Chen G."/>
            <person name="Cahoon E.B."/>
            <person name="Gedil M."/>
            <person name="Stanke M."/>
            <person name="Haas B.J."/>
            <person name="Wortman J.R."/>
            <person name="Fraser-Liggett C.M."/>
            <person name="Ravel J."/>
            <person name="Rabinowicz P.D."/>
        </authorList>
    </citation>
    <scope>NUCLEOTIDE SEQUENCE [LARGE SCALE GENOMIC DNA]</scope>
    <source>
        <strain evidence="11">cv. Hale</strain>
    </source>
</reference>
<feature type="region of interest" description="Disordered" evidence="6">
    <location>
        <begin position="1"/>
        <end position="25"/>
    </location>
</feature>
<evidence type="ECO:0000259" key="9">
    <source>
        <dbReference type="PROSITE" id="PS51270"/>
    </source>
</evidence>
<dbReference type="GO" id="GO:0005634">
    <property type="term" value="C:nucleus"/>
    <property type="evidence" value="ECO:0000318"/>
    <property type="project" value="GO_Central"/>
</dbReference>
<proteinExistence type="predicted"/>
<dbReference type="FunFam" id="3.30.40.10:FF:000208">
    <property type="entry name" value="Zinc finger protein-related isoform 1"/>
    <property type="match status" value="1"/>
</dbReference>
<keyword evidence="4" id="KW-0862">Zinc</keyword>
<feature type="domain" description="RING-type" evidence="7">
    <location>
        <begin position="1162"/>
        <end position="1204"/>
    </location>
</feature>
<dbReference type="EMBL" id="EQ973773">
    <property type="protein sequence ID" value="EEF52103.1"/>
    <property type="molecule type" value="Genomic_DNA"/>
</dbReference>
<evidence type="ECO:0000259" key="8">
    <source>
        <dbReference type="PROSITE" id="PS51266"/>
    </source>
</evidence>
<dbReference type="SUPFAM" id="SSF57850">
    <property type="entry name" value="RING/U-box"/>
    <property type="match status" value="1"/>
</dbReference>
<dbReference type="SMART" id="SM00184">
    <property type="entry name" value="RING"/>
    <property type="match status" value="1"/>
</dbReference>
<dbReference type="Gene3D" id="2.20.28.10">
    <property type="match status" value="1"/>
</dbReference>
<evidence type="ECO:0000313" key="10">
    <source>
        <dbReference type="EMBL" id="EEF52103.1"/>
    </source>
</evidence>
<dbReference type="Pfam" id="PF14599">
    <property type="entry name" value="zinc_ribbon_6"/>
    <property type="match status" value="1"/>
</dbReference>
<dbReference type="PROSITE" id="PS51266">
    <property type="entry name" value="ZF_CHY"/>
    <property type="match status" value="1"/>
</dbReference>
<dbReference type="GO" id="GO:0061630">
    <property type="term" value="F:ubiquitin protein ligase activity"/>
    <property type="evidence" value="ECO:0000318"/>
    <property type="project" value="GO_Central"/>
</dbReference>
<dbReference type="OrthoDB" id="411372at2759"/>
<dbReference type="PANTHER" id="PTHR21319">
    <property type="entry name" value="RING FINGER AND CHY ZINC FINGER DOMAIN-CONTAINING PROTEIN 1"/>
    <property type="match status" value="1"/>
</dbReference>
<protein>
    <submittedName>
        <fullName evidence="10">Zinc finger protein, putative</fullName>
    </submittedName>
</protein>
<keyword evidence="2" id="KW-0479">Metal-binding</keyword>
<dbReference type="GO" id="GO:0006879">
    <property type="term" value="P:intracellular iron ion homeostasis"/>
    <property type="evidence" value="ECO:0007669"/>
    <property type="project" value="UniProtKB-ARBA"/>
</dbReference>
<dbReference type="GO" id="GO:0008270">
    <property type="term" value="F:zinc ion binding"/>
    <property type="evidence" value="ECO:0007669"/>
    <property type="project" value="UniProtKB-KW"/>
</dbReference>
<dbReference type="SUPFAM" id="SSF161245">
    <property type="entry name" value="Zinc hairpin stack"/>
    <property type="match status" value="1"/>
</dbReference>
<dbReference type="InterPro" id="IPR037275">
    <property type="entry name" value="Znf_CTCHY_sf"/>
</dbReference>
<name>B9R926_RICCO</name>
<feature type="domain" description="CTCHY-type" evidence="9">
    <location>
        <begin position="1098"/>
        <end position="1161"/>
    </location>
</feature>
<dbReference type="PROSITE" id="PS51270">
    <property type="entry name" value="ZF_CTCHY"/>
    <property type="match status" value="1"/>
</dbReference>
<dbReference type="GO" id="GO:0016874">
    <property type="term" value="F:ligase activity"/>
    <property type="evidence" value="ECO:0007669"/>
    <property type="project" value="UniProtKB-KW"/>
</dbReference>
<dbReference type="GO" id="GO:0006511">
    <property type="term" value="P:ubiquitin-dependent protein catabolic process"/>
    <property type="evidence" value="ECO:0000318"/>
    <property type="project" value="GO_Central"/>
</dbReference>
<dbReference type="eggNOG" id="KOG1940">
    <property type="taxonomic scope" value="Eukaryota"/>
</dbReference>
<keyword evidence="11" id="KW-1185">Reference proteome</keyword>
<dbReference type="OMA" id="ICHEDIF"/>
<dbReference type="InterPro" id="IPR037274">
    <property type="entry name" value="Znf_CHY_sf"/>
</dbReference>
<dbReference type="Pfam" id="PF01814">
    <property type="entry name" value="Hemerythrin"/>
    <property type="match status" value="1"/>
</dbReference>
<dbReference type="InterPro" id="IPR008913">
    <property type="entry name" value="Znf_CHY"/>
</dbReference>
<gene>
    <name evidence="10" type="ORF">RCOM_1513200</name>
</gene>
<evidence type="ECO:0000256" key="6">
    <source>
        <dbReference type="SAM" id="MobiDB-lite"/>
    </source>
</evidence>
<dbReference type="Pfam" id="PF05495">
    <property type="entry name" value="zf-CHY"/>
    <property type="match status" value="1"/>
</dbReference>
<evidence type="ECO:0000259" key="7">
    <source>
        <dbReference type="PROSITE" id="PS50089"/>
    </source>
</evidence>
<keyword evidence="1" id="KW-0436">Ligase</keyword>
<organism evidence="10 11">
    <name type="scientific">Ricinus communis</name>
    <name type="common">Castor bean</name>
    <dbReference type="NCBI Taxonomy" id="3988"/>
    <lineage>
        <taxon>Eukaryota</taxon>
        <taxon>Viridiplantae</taxon>
        <taxon>Streptophyta</taxon>
        <taxon>Embryophyta</taxon>
        <taxon>Tracheophyta</taxon>
        <taxon>Spermatophyta</taxon>
        <taxon>Magnoliopsida</taxon>
        <taxon>eudicotyledons</taxon>
        <taxon>Gunneridae</taxon>
        <taxon>Pentapetalae</taxon>
        <taxon>rosids</taxon>
        <taxon>fabids</taxon>
        <taxon>Malpighiales</taxon>
        <taxon>Euphorbiaceae</taxon>
        <taxon>Acalyphoideae</taxon>
        <taxon>Acalypheae</taxon>
        <taxon>Ricinus</taxon>
    </lineage>
</organism>
<evidence type="ECO:0000256" key="2">
    <source>
        <dbReference type="ARBA" id="ARBA00022723"/>
    </source>
</evidence>
<dbReference type="AlphaFoldDB" id="B9R926"/>
<dbReference type="InterPro" id="IPR012312">
    <property type="entry name" value="Hemerythrin-like"/>
</dbReference>
<dbReference type="InterPro" id="IPR016024">
    <property type="entry name" value="ARM-type_fold"/>
</dbReference>
<evidence type="ECO:0000256" key="5">
    <source>
        <dbReference type="PROSITE-ProRule" id="PRU00601"/>
    </source>
</evidence>
<dbReference type="InParanoid" id="B9R926"/>
<dbReference type="FunCoup" id="B9R926">
    <property type="interactions" value="4"/>
</dbReference>
<accession>B9R926</accession>
<sequence length="1268" mass="145426">MGGGDSPKCPPDKEEEALSSSSMPAVESEPLSHVSLTDAPILLLVYFHKAMREELSELYRLAVLASESLPNGRQLIVELRRRFDFFKHVQKYHSAFEDEVIFLELDAHIKNIVYTYSLEHNSIDDIFDSIFHCLSTLEENKDGAKTFQELLSCIGTMDSSICKHMLKEEEQVFPLLIQHFSPKEQALLVWQFFCSIPVILLVELLPWLTSFLTPEKRLNVTRCIEGVVPQEKSLQEVVVSWLHMNGQSSLGVFSKIRKEASDGPECLKSMPRFYFAENSLREKRQWKKSYCVQTNARNNVIDCLKLWHRAIQTDLKEILEEAYLTRNSRSFSDIDSTIVRLKFLADVIIFYSNALKKFFYPVLNELANKTCSSEQFSIESRVESIHQLLQSKAENGFPFCKFVEKLCQELEFLAMDVSKKFSFQETEVLPLISKKFSNDTQQQLLYMSLHLMPLGLLKCVIPWFAAHLSENEFSSFLHGINLGNNLTNSYFASLLLEWFCTGYSGKTSIENFGKNLQKLFKNRCSFIPEQIKEAVVCSSLLSNVQPLQESKPSKMEPVFSNKGKNLLSHSSSRSCKAEMYEASYASNINLHIFFPGTKRLLHPIPRLPAGESSATFITNEPKPMDFIFFFHKALKKDLEYLVSGSAQLAENIRFLVEFSQHFHLLWLRYQFHSETEDEIAFPALEAKGNVQNISYSYTIDHKLEVKLFNEISLILEKMSKLHVSLSTVDSGMLDQTVAKYNQQCKKLHLTCKSMHKLLSDHIHHEEIELWPLFRECFSIEEQEKIIGLMIGKVGAKFLQDMIPWLTGSLTPEEQHVLMSLWRKVTKNTKFDEWLGEWLEGYDIAHVSEESNTVRAADPLEIISSYLPKDALRKQGDKGIEFSQKDSSGANIDLFGKCNLEDKAKAANEDQNNEYSECAKSLNEGEKKRFNEVANELLKTDIPGEPFQPSPNTGHHEHLLTMSQDDLESAVRRVSRDSSLDPQKKSYIIQNLLMSRWIVKQRISHTKETISSNGEDIPGQYPSYRDRLKVNLGCKHYKRNCKLFTACCNKLYTCIRCHDEEADHTTDRKGITKMMCMKCLAIQPIGKACSSPSCNNLSMAKYYCSICKLFDDDREIYHCPYCNLCRVGKGLGIDYFHCMNCNACMSKSLLVHVCREKCLEGNCPICHEYIFTSSNPVKALPCGHLMHSTCFQEYTCTHYICPICSKSLGDMQVYFKMLDALLAEEKMPDEYSGKTQVILCNDCEKKGPAAFHWHYHKCPFCDSYNTRLL</sequence>
<dbReference type="PROSITE" id="PS50089">
    <property type="entry name" value="ZF_RING_2"/>
    <property type="match status" value="1"/>
</dbReference>
<evidence type="ECO:0000256" key="4">
    <source>
        <dbReference type="ARBA" id="ARBA00022833"/>
    </source>
</evidence>